<dbReference type="STRING" id="1120996.SAMN02746066_00235"/>
<gene>
    <name evidence="2" type="ORF">SAMN02746066_00235</name>
</gene>
<dbReference type="PANTHER" id="PTHR43233:SF1">
    <property type="entry name" value="FAMILY N-ACETYLTRANSFERASE, PUTATIVE (AFU_ORTHOLOGUE AFUA_6G03350)-RELATED"/>
    <property type="match status" value="1"/>
</dbReference>
<evidence type="ECO:0000313" key="2">
    <source>
        <dbReference type="EMBL" id="SHL95970.1"/>
    </source>
</evidence>
<dbReference type="InterPro" id="IPR016181">
    <property type="entry name" value="Acyl_CoA_acyltransferase"/>
</dbReference>
<dbReference type="RefSeq" id="WP_242952453.1">
    <property type="nucleotide sequence ID" value="NZ_FRCP01000005.1"/>
</dbReference>
<dbReference type="InterPro" id="IPR000182">
    <property type="entry name" value="GNAT_dom"/>
</dbReference>
<evidence type="ECO:0000259" key="1">
    <source>
        <dbReference type="PROSITE" id="PS51186"/>
    </source>
</evidence>
<proteinExistence type="predicted"/>
<name>A0A1M7EW84_9FIRM</name>
<dbReference type="Proteomes" id="UP000184038">
    <property type="component" value="Unassembled WGS sequence"/>
</dbReference>
<evidence type="ECO:0000313" key="3">
    <source>
        <dbReference type="Proteomes" id="UP000184038"/>
    </source>
</evidence>
<reference evidence="2 3" key="1">
    <citation type="submission" date="2016-11" db="EMBL/GenBank/DDBJ databases">
        <authorList>
            <person name="Jaros S."/>
            <person name="Januszkiewicz K."/>
            <person name="Wedrychowicz H."/>
        </authorList>
    </citation>
    <scope>NUCLEOTIDE SEQUENCE [LARGE SCALE GENOMIC DNA]</scope>
    <source>
        <strain evidence="2 3">DSM 15930</strain>
    </source>
</reference>
<dbReference type="SUPFAM" id="SSF55729">
    <property type="entry name" value="Acyl-CoA N-acyltransferases (Nat)"/>
    <property type="match status" value="1"/>
</dbReference>
<dbReference type="PROSITE" id="PS51186">
    <property type="entry name" value="GNAT"/>
    <property type="match status" value="1"/>
</dbReference>
<dbReference type="Pfam" id="PF13673">
    <property type="entry name" value="Acetyltransf_10"/>
    <property type="match status" value="1"/>
</dbReference>
<organism evidence="2 3">
    <name type="scientific">Anaerosporobacter mobilis DSM 15930</name>
    <dbReference type="NCBI Taxonomy" id="1120996"/>
    <lineage>
        <taxon>Bacteria</taxon>
        <taxon>Bacillati</taxon>
        <taxon>Bacillota</taxon>
        <taxon>Clostridia</taxon>
        <taxon>Lachnospirales</taxon>
        <taxon>Lachnospiraceae</taxon>
        <taxon>Anaerosporobacter</taxon>
    </lineage>
</organism>
<protein>
    <submittedName>
        <fullName evidence="2">Acetyltransferase (GNAT) domain-containing protein</fullName>
    </submittedName>
</protein>
<dbReference type="InterPro" id="IPR053144">
    <property type="entry name" value="Acetyltransferase_Butenolide"/>
</dbReference>
<keyword evidence="3" id="KW-1185">Reference proteome</keyword>
<keyword evidence="2" id="KW-0808">Transferase</keyword>
<dbReference type="GO" id="GO:0016747">
    <property type="term" value="F:acyltransferase activity, transferring groups other than amino-acyl groups"/>
    <property type="evidence" value="ECO:0007669"/>
    <property type="project" value="InterPro"/>
</dbReference>
<dbReference type="PANTHER" id="PTHR43233">
    <property type="entry name" value="FAMILY N-ACETYLTRANSFERASE, PUTATIVE (AFU_ORTHOLOGUE AFUA_6G03350)-RELATED"/>
    <property type="match status" value="1"/>
</dbReference>
<dbReference type="AlphaFoldDB" id="A0A1M7EW84"/>
<accession>A0A1M7EW84</accession>
<feature type="domain" description="N-acetyltransferase" evidence="1">
    <location>
        <begin position="1"/>
        <end position="135"/>
    </location>
</feature>
<dbReference type="Gene3D" id="3.40.630.30">
    <property type="match status" value="1"/>
</dbReference>
<dbReference type="EMBL" id="FRCP01000005">
    <property type="protein sequence ID" value="SHL95970.1"/>
    <property type="molecule type" value="Genomic_DNA"/>
</dbReference>
<dbReference type="CDD" id="cd04301">
    <property type="entry name" value="NAT_SF"/>
    <property type="match status" value="1"/>
</dbReference>
<sequence length="135" mass="15810">MNMKLVYQPPTAEDYVNLRLRSGMGNKNLKRSQIALENSLFTSSLYDEEKLVAFGRVVGDSGITYVVSDIMVDEEYQRNGFAEQIMKEIDNYFEEHTHEDSYICLIANHPADKLYCKHRFEYLPENRCGMLRNQR</sequence>